<name>Q0C6Z7_SYNC1</name>
<gene>
    <name evidence="1" type="ordered locus">Pcar_3170</name>
</gene>
<dbReference type="HOGENOM" id="CLU_2466269_0_0_7"/>
<dbReference type="EMBL" id="CP000142">
    <property type="protein sequence ID" value="ABI81790.1"/>
    <property type="molecule type" value="Genomic_DNA"/>
</dbReference>
<reference evidence="2" key="1">
    <citation type="submission" date="2005-10" db="EMBL/GenBank/DDBJ databases">
        <title>Complete sequence of Pelobacter carbinolicus DSM 2380.</title>
        <authorList>
            <person name="Copeland A."/>
            <person name="Lucas S."/>
            <person name="Lapidus A."/>
            <person name="Barry K."/>
            <person name="Detter J.C."/>
            <person name="Glavina T."/>
            <person name="Hammon N."/>
            <person name="Israni S."/>
            <person name="Pitluck S."/>
            <person name="Chertkov O."/>
            <person name="Schmutz J."/>
            <person name="Larimer F."/>
            <person name="Land M."/>
            <person name="Kyrpides N."/>
            <person name="Ivanova N."/>
            <person name="Richardson P."/>
        </authorList>
    </citation>
    <scope>NUCLEOTIDE SEQUENCE [LARGE SCALE GENOMIC DNA]</scope>
    <source>
        <strain evidence="2">DSM 2380 / NBRC 103641 / GraBd1</strain>
    </source>
</reference>
<sequence>MNVLSVSTGISAQPPGLAEGYTTDGLEFGEQLKTTGSVAEWKCPHHKDKILGSDLVERPDALHLLQHRQNRTRTVQMLESREKLIVNG</sequence>
<organism evidence="1 2">
    <name type="scientific">Syntrophotalea carbinolica (strain DSM 2380 / NBRC 103641 / GraBd1)</name>
    <name type="common">Pelobacter carbinolicus</name>
    <dbReference type="NCBI Taxonomy" id="338963"/>
    <lineage>
        <taxon>Bacteria</taxon>
        <taxon>Pseudomonadati</taxon>
        <taxon>Thermodesulfobacteriota</taxon>
        <taxon>Desulfuromonadia</taxon>
        <taxon>Desulfuromonadales</taxon>
        <taxon>Syntrophotaleaceae</taxon>
        <taxon>Syntrophotalea</taxon>
    </lineage>
</organism>
<evidence type="ECO:0000313" key="2">
    <source>
        <dbReference type="Proteomes" id="UP000002534"/>
    </source>
</evidence>
<dbReference type="Proteomes" id="UP000002534">
    <property type="component" value="Chromosome"/>
</dbReference>
<proteinExistence type="predicted"/>
<keyword evidence="2" id="KW-1185">Reference proteome</keyword>
<dbReference type="AlphaFoldDB" id="Q0C6Z7"/>
<accession>Q0C6Z7</accession>
<dbReference type="RefSeq" id="WP_011339883.1">
    <property type="nucleotide sequence ID" value="NC_007498.2"/>
</dbReference>
<dbReference type="KEGG" id="pca:Pcar_3170"/>
<reference evidence="1 2" key="2">
    <citation type="journal article" date="2012" name="BMC Genomics">
        <title>The genome of Pelobacter carbinolicus reveals surprising metabolic capabilities and physiological features.</title>
        <authorList>
            <person name="Aklujkar M."/>
            <person name="Haveman S.A."/>
            <person name="Didonato R.Jr."/>
            <person name="Chertkov O."/>
            <person name="Han C.S."/>
            <person name="Land M.L."/>
            <person name="Brown P."/>
            <person name="Lovley D.R."/>
        </authorList>
    </citation>
    <scope>NUCLEOTIDE SEQUENCE [LARGE SCALE GENOMIC DNA]</scope>
    <source>
        <strain evidence="2">DSM 2380 / NBRC 103641 / GraBd1</strain>
    </source>
</reference>
<evidence type="ECO:0000313" key="1">
    <source>
        <dbReference type="EMBL" id="ABI81790.1"/>
    </source>
</evidence>
<protein>
    <submittedName>
        <fullName evidence="1">Uncharacterized protein</fullName>
    </submittedName>
</protein>